<name>A0A8T4GZ30_9EURY</name>
<comment type="caution">
    <text evidence="2">The sequence shown here is derived from an EMBL/GenBank/DDBJ whole genome shotgun (WGS) entry which is preliminary data.</text>
</comment>
<feature type="compositionally biased region" description="Polar residues" evidence="1">
    <location>
        <begin position="36"/>
        <end position="47"/>
    </location>
</feature>
<dbReference type="EMBL" id="JAGGLC010000006">
    <property type="protein sequence ID" value="MBP1988246.1"/>
    <property type="molecule type" value="Genomic_DNA"/>
</dbReference>
<evidence type="ECO:0000256" key="1">
    <source>
        <dbReference type="SAM" id="MobiDB-lite"/>
    </source>
</evidence>
<dbReference type="NCBIfam" id="NF038353">
    <property type="entry name" value="FxLYD_dom"/>
    <property type="match status" value="1"/>
</dbReference>
<accession>A0A8T4GZ30</accession>
<evidence type="ECO:0000313" key="2">
    <source>
        <dbReference type="EMBL" id="MBP1988246.1"/>
    </source>
</evidence>
<evidence type="ECO:0000313" key="3">
    <source>
        <dbReference type="Proteomes" id="UP000823736"/>
    </source>
</evidence>
<protein>
    <submittedName>
        <fullName evidence="2">Uncharacterized protein</fullName>
    </submittedName>
</protein>
<dbReference type="OrthoDB" id="313534at2157"/>
<proteinExistence type="predicted"/>
<keyword evidence="3" id="KW-1185">Reference proteome</keyword>
<sequence length="163" mass="16720">MRRRALLSSARTALLTTPLLALAGCSGFGSGGSESPTDTAEPTDTVESPSSTDTPTASPTSTPAVVQTPDGLRVVEHALVRSNEGTEDELVGVDAVIENTGAEATDATATARFYDGSGSLLDESEADTTDLSSGGRWSLELLFGGSGEAARAVADYRLVVERV</sequence>
<dbReference type="Proteomes" id="UP000823736">
    <property type="component" value="Unassembled WGS sequence"/>
</dbReference>
<dbReference type="AlphaFoldDB" id="A0A8T4GZ30"/>
<organism evidence="2 3">
    <name type="scientific">Halolamina salifodinae</name>
    <dbReference type="NCBI Taxonomy" id="1202767"/>
    <lineage>
        <taxon>Archaea</taxon>
        <taxon>Methanobacteriati</taxon>
        <taxon>Methanobacteriota</taxon>
        <taxon>Stenosarchaea group</taxon>
        <taxon>Halobacteria</taxon>
        <taxon>Halobacteriales</taxon>
        <taxon>Haloferacaceae</taxon>
    </lineage>
</organism>
<dbReference type="InterPro" id="IPR047676">
    <property type="entry name" value="FxLYD_dom"/>
</dbReference>
<reference evidence="2" key="1">
    <citation type="submission" date="2021-03" db="EMBL/GenBank/DDBJ databases">
        <title>Genomic Encyclopedia of Type Strains, Phase IV (KMG-IV): sequencing the most valuable type-strain genomes for metagenomic binning, comparative biology and taxonomic classification.</title>
        <authorList>
            <person name="Goeker M."/>
        </authorList>
    </citation>
    <scope>NUCLEOTIDE SEQUENCE</scope>
    <source>
        <strain evidence="2">DSM 26232</strain>
    </source>
</reference>
<gene>
    <name evidence="2" type="ORF">J2753_002758</name>
</gene>
<feature type="region of interest" description="Disordered" evidence="1">
    <location>
        <begin position="29"/>
        <end position="70"/>
    </location>
</feature>
<feature type="compositionally biased region" description="Low complexity" evidence="1">
    <location>
        <begin position="48"/>
        <end position="64"/>
    </location>
</feature>
<dbReference type="PROSITE" id="PS51257">
    <property type="entry name" value="PROKAR_LIPOPROTEIN"/>
    <property type="match status" value="1"/>
</dbReference>
<dbReference type="RefSeq" id="WP_209492579.1">
    <property type="nucleotide sequence ID" value="NZ_JAGGLC010000006.1"/>
</dbReference>